<name>A0A5J6FJJ4_9ACTN</name>
<dbReference type="Proteomes" id="UP000326178">
    <property type="component" value="Chromosome"/>
</dbReference>
<evidence type="ECO:0000313" key="3">
    <source>
        <dbReference type="Proteomes" id="UP000326178"/>
    </source>
</evidence>
<gene>
    <name evidence="2" type="ORF">CP967_15315</name>
</gene>
<dbReference type="CDD" id="cd00085">
    <property type="entry name" value="HNHc"/>
    <property type="match status" value="1"/>
</dbReference>
<evidence type="ECO:0000259" key="1">
    <source>
        <dbReference type="Pfam" id="PF01844"/>
    </source>
</evidence>
<reference evidence="2 3" key="1">
    <citation type="submission" date="2017-09" db="EMBL/GenBank/DDBJ databases">
        <authorList>
            <person name="Lee N."/>
            <person name="Cho B.-K."/>
        </authorList>
    </citation>
    <scope>NUCLEOTIDE SEQUENCE [LARGE SCALE GENOMIC DNA]</scope>
    <source>
        <strain evidence="2 3">ATCC 12769</strain>
    </source>
</reference>
<dbReference type="EMBL" id="CP023702">
    <property type="protein sequence ID" value="QEU76568.1"/>
    <property type="molecule type" value="Genomic_DNA"/>
</dbReference>
<keyword evidence="2" id="KW-0540">Nuclease</keyword>
<protein>
    <submittedName>
        <fullName evidence="2">HNH endonuclease</fullName>
    </submittedName>
</protein>
<accession>A0A5J6FJJ4</accession>
<feature type="domain" description="HNH" evidence="1">
    <location>
        <begin position="187"/>
        <end position="218"/>
    </location>
</feature>
<keyword evidence="2" id="KW-0378">Hydrolase</keyword>
<evidence type="ECO:0000313" key="2">
    <source>
        <dbReference type="EMBL" id="QEU76568.1"/>
    </source>
</evidence>
<dbReference type="GO" id="GO:0003676">
    <property type="term" value="F:nucleic acid binding"/>
    <property type="evidence" value="ECO:0007669"/>
    <property type="project" value="InterPro"/>
</dbReference>
<sequence>MQPQEVGEFFAEIKKALDSNWSDEALRSLSKHTVPEVIPGNHGWLLRGDLSTVWARWFIESLVDLAPYELDTTLNIGHLHLPILAFFDATSPLVPLDERKKYAKALTTFAWQLVIARRERKRAPIGVSLRKELWARGQPQPRCYLCGFLFESPARKKFLCESKDIPPVPKLVDFTRPRGQRPAQLCIEVDHVIPVTDGGKTNADNLRLACGWCNSIKNRYTNIYDATPWSGGIFQHPTLGPVTRPQPLWVLRTVATRRRCEHPDGCSSKIEDSELFAGPRNPKGALTPVNLAVYCEVHDPWYLDRWIGPKRLAASSTM</sequence>
<dbReference type="Pfam" id="PF01844">
    <property type="entry name" value="HNH"/>
    <property type="match status" value="1"/>
</dbReference>
<dbReference type="InterPro" id="IPR002711">
    <property type="entry name" value="HNH"/>
</dbReference>
<dbReference type="RefSeq" id="WP_150491861.1">
    <property type="nucleotide sequence ID" value="NZ_CP023702.1"/>
</dbReference>
<dbReference type="AlphaFoldDB" id="A0A5J6FJJ4"/>
<keyword evidence="3" id="KW-1185">Reference proteome</keyword>
<keyword evidence="2" id="KW-0255">Endonuclease</keyword>
<organism evidence="2 3">
    <name type="scientific">Streptomyces nitrosporeus</name>
    <dbReference type="NCBI Taxonomy" id="28894"/>
    <lineage>
        <taxon>Bacteria</taxon>
        <taxon>Bacillati</taxon>
        <taxon>Actinomycetota</taxon>
        <taxon>Actinomycetes</taxon>
        <taxon>Kitasatosporales</taxon>
        <taxon>Streptomycetaceae</taxon>
        <taxon>Streptomyces</taxon>
    </lineage>
</organism>
<dbReference type="Gene3D" id="1.10.30.50">
    <property type="match status" value="1"/>
</dbReference>
<dbReference type="GO" id="GO:0004519">
    <property type="term" value="F:endonuclease activity"/>
    <property type="evidence" value="ECO:0007669"/>
    <property type="project" value="UniProtKB-KW"/>
</dbReference>
<dbReference type="KEGG" id="snk:CP967_15315"/>
<dbReference type="InterPro" id="IPR003615">
    <property type="entry name" value="HNH_nuc"/>
</dbReference>
<dbReference type="GO" id="GO:0008270">
    <property type="term" value="F:zinc ion binding"/>
    <property type="evidence" value="ECO:0007669"/>
    <property type="project" value="InterPro"/>
</dbReference>
<proteinExistence type="predicted"/>
<dbReference type="OrthoDB" id="581465at2"/>